<comment type="caution">
    <text evidence="4">The sequence shown here is derived from an EMBL/GenBank/DDBJ whole genome shotgun (WGS) entry which is preliminary data.</text>
</comment>
<dbReference type="GO" id="GO:0043190">
    <property type="term" value="C:ATP-binding cassette (ABC) transporter complex"/>
    <property type="evidence" value="ECO:0007669"/>
    <property type="project" value="InterPro"/>
</dbReference>
<dbReference type="Gene3D" id="3.90.76.10">
    <property type="entry name" value="Dipeptide-binding Protein, Domain 1"/>
    <property type="match status" value="1"/>
</dbReference>
<dbReference type="CDD" id="cd00995">
    <property type="entry name" value="PBP2_NikA_DppA_OppA_like"/>
    <property type="match status" value="1"/>
</dbReference>
<dbReference type="PANTHER" id="PTHR30290">
    <property type="entry name" value="PERIPLASMIC BINDING COMPONENT OF ABC TRANSPORTER"/>
    <property type="match status" value="1"/>
</dbReference>
<accession>A0A371PD91</accession>
<gene>
    <name evidence="4" type="ORF">DX116_08745</name>
</gene>
<feature type="domain" description="Solute-binding protein family 5" evidence="3">
    <location>
        <begin position="133"/>
        <end position="495"/>
    </location>
</feature>
<dbReference type="InterPro" id="IPR030678">
    <property type="entry name" value="Peptide/Ni-bd"/>
</dbReference>
<feature type="region of interest" description="Disordered" evidence="1">
    <location>
        <begin position="94"/>
        <end position="113"/>
    </location>
</feature>
<dbReference type="Gene3D" id="3.40.190.10">
    <property type="entry name" value="Periplasmic binding protein-like II"/>
    <property type="match status" value="1"/>
</dbReference>
<dbReference type="InterPro" id="IPR039424">
    <property type="entry name" value="SBP_5"/>
</dbReference>
<organism evidence="4 5">
    <name type="scientific">Aeromicrobium endophyticum</name>
    <dbReference type="NCBI Taxonomy" id="2292704"/>
    <lineage>
        <taxon>Bacteria</taxon>
        <taxon>Bacillati</taxon>
        <taxon>Actinomycetota</taxon>
        <taxon>Actinomycetes</taxon>
        <taxon>Propionibacteriales</taxon>
        <taxon>Nocardioidaceae</taxon>
        <taxon>Aeromicrobium</taxon>
    </lineage>
</organism>
<dbReference type="EMBL" id="QUBR01000001">
    <property type="protein sequence ID" value="REK73606.1"/>
    <property type="molecule type" value="Genomic_DNA"/>
</dbReference>
<dbReference type="GO" id="GO:1904680">
    <property type="term" value="F:peptide transmembrane transporter activity"/>
    <property type="evidence" value="ECO:0007669"/>
    <property type="project" value="TreeGrafter"/>
</dbReference>
<evidence type="ECO:0000259" key="3">
    <source>
        <dbReference type="Pfam" id="PF00496"/>
    </source>
</evidence>
<keyword evidence="5" id="KW-1185">Reference proteome</keyword>
<dbReference type="Gene3D" id="3.10.105.10">
    <property type="entry name" value="Dipeptide-binding Protein, Domain 3"/>
    <property type="match status" value="1"/>
</dbReference>
<dbReference type="PIRSF" id="PIRSF002741">
    <property type="entry name" value="MppA"/>
    <property type="match status" value="1"/>
</dbReference>
<protein>
    <submittedName>
        <fullName evidence="4">ABC transporter substrate-binding protein</fullName>
    </submittedName>
</protein>
<dbReference type="GO" id="GO:0042597">
    <property type="term" value="C:periplasmic space"/>
    <property type="evidence" value="ECO:0007669"/>
    <property type="project" value="UniProtKB-ARBA"/>
</dbReference>
<dbReference type="Pfam" id="PF00496">
    <property type="entry name" value="SBP_bac_5"/>
    <property type="match status" value="1"/>
</dbReference>
<evidence type="ECO:0000256" key="2">
    <source>
        <dbReference type="SAM" id="Phobius"/>
    </source>
</evidence>
<evidence type="ECO:0000313" key="5">
    <source>
        <dbReference type="Proteomes" id="UP000265581"/>
    </source>
</evidence>
<dbReference type="InterPro" id="IPR000914">
    <property type="entry name" value="SBP_5_dom"/>
</dbReference>
<proteinExistence type="predicted"/>
<dbReference type="SUPFAM" id="SSF53850">
    <property type="entry name" value="Periplasmic binding protein-like II"/>
    <property type="match status" value="1"/>
</dbReference>
<evidence type="ECO:0000313" key="4">
    <source>
        <dbReference type="EMBL" id="REK73606.1"/>
    </source>
</evidence>
<evidence type="ECO:0000256" key="1">
    <source>
        <dbReference type="SAM" id="MobiDB-lite"/>
    </source>
</evidence>
<keyword evidence="2" id="KW-0472">Membrane</keyword>
<sequence length="582" mass="61011">MVICNIVMQQCCSTCRGVAVNLLDRPEAAGLLVRPPSRPKQRLVAVVLGVAAVGIVAGGCSGGTTGSKRDGAALELVNTTPKGAGAVEDVTWALPDGEPPTIDPAKSGSESSNTVVTNLCDSLLRLEPDWSISSALATSAEWTDDTTFVIALRDDATFWDGSKVTADDVVFSLQRQMDPKTQAVNASVFDNVDTIKETGPLEVTISFTAHDSVFRDAMASIAGDIMQRAFTEKTGDQVGTPSGGLMCSGAYSLVSWTSGKDIKITANDAWWGGKPKVQNLTFEFISDDATLTSALAAGEIDGSFGLPPGSVAGLRKSGSGSVFAGPSSSSISMSPTTSDGPAADPKIRAALDLAIDKKAFVKNQLRGAGEVQKTLTPELVWSGDDAAATYRAGYDALPDTDRDLAAAKKLLATTTVPDKTLTIAVSAGDQLTLQAATLAQAAGKELGIELRIKQLQATEFSELFYDAAKRESVDFVVTTGYIEYPGALVYASLFALPDTIFNWSGYSDDEVTTKLQEARAATDPQAAAAAFVDAQKVFAPARLQISFANAYSLLFMNKRITGAPASFSYISTPWAADLGGTK</sequence>
<reference evidence="4 5" key="1">
    <citation type="submission" date="2018-08" db="EMBL/GenBank/DDBJ databases">
        <title>Aeromicrobium sp. M2KJ-4, whole genome shotgun sequence.</title>
        <authorList>
            <person name="Tuo L."/>
        </authorList>
    </citation>
    <scope>NUCLEOTIDE SEQUENCE [LARGE SCALE GENOMIC DNA]</scope>
    <source>
        <strain evidence="4 5">M2KJ-4</strain>
    </source>
</reference>
<keyword evidence="2" id="KW-1133">Transmembrane helix</keyword>
<name>A0A371PD91_9ACTN</name>
<keyword evidence="2" id="KW-0812">Transmembrane</keyword>
<feature type="transmembrane region" description="Helical" evidence="2">
    <location>
        <begin position="43"/>
        <end position="64"/>
    </location>
</feature>
<dbReference type="GO" id="GO:0015833">
    <property type="term" value="P:peptide transport"/>
    <property type="evidence" value="ECO:0007669"/>
    <property type="project" value="TreeGrafter"/>
</dbReference>
<dbReference type="AlphaFoldDB" id="A0A371PD91"/>
<dbReference type="Proteomes" id="UP000265581">
    <property type="component" value="Unassembled WGS sequence"/>
</dbReference>